<dbReference type="EMBL" id="CP120682">
    <property type="protein sequence ID" value="WKN35089.1"/>
    <property type="molecule type" value="Genomic_DNA"/>
</dbReference>
<evidence type="ECO:0008006" key="3">
    <source>
        <dbReference type="Google" id="ProtNLM"/>
    </source>
</evidence>
<dbReference type="SUPFAM" id="SSF110296">
    <property type="entry name" value="Oligoxyloglucan reducing end-specific cellobiohydrolase"/>
    <property type="match status" value="1"/>
</dbReference>
<dbReference type="InterPro" id="IPR052025">
    <property type="entry name" value="Xyloglucanase_GH74"/>
</dbReference>
<gene>
    <name evidence="2" type="ORF">K4G66_22185</name>
</gene>
<protein>
    <recommendedName>
        <fullName evidence="3">Sortilin N-terminal domain-containing protein</fullName>
    </recommendedName>
</protein>
<dbReference type="PANTHER" id="PTHR43739">
    <property type="entry name" value="XYLOGLUCANASE (EUROFUNG)"/>
    <property type="match status" value="1"/>
</dbReference>
<dbReference type="PANTHER" id="PTHR43739:SF5">
    <property type="entry name" value="EXO-ALPHA-SIALIDASE"/>
    <property type="match status" value="1"/>
</dbReference>
<name>A0AA49GJX4_9BACT</name>
<dbReference type="CDD" id="cd15482">
    <property type="entry name" value="Sialidase_non-viral"/>
    <property type="match status" value="2"/>
</dbReference>
<sequence length="1054" mass="117856">MNLALYSRVASFVIFLTGWFTYSLAQQPDMEKISQGLAPRSIGPAGMSGRVTALEAVESNPDIMYAGTASGGLWKSEGGGTAWEPIFDEQPVLSIGAIAIYQKNPSIIYVGTGEGNPRNSQSAGNGLYKTLDGGKTWQHLGLEATRNIHRVIVHPDNPDIVYVGAQGSAWQDTPDRGVYKSTDGGQTFEKILYVNERTGIADMIIDPSNPEKLVAAMWEFRRWPWFFKSGGAGSGLHVTFDGGKTWKKRSSDDGLPKGELGRIGLAIAHNNPQVLYAYVESKKNAFYRSSDGGFTWKQTATENIGGRPFYYADVAVDPENENRVYIVESSVHVSEDGGKNFDVLLGFDKIHVDHHAWWIHPNDGSLMMDGNDGGMAITRDRGKTWRFVENIPVAQFYHINYDMETPYNVMGGMQDNGSWRGPAYTWRAGGIRNAYWEEVAFGDGFDVMPDSSDSRYLYAMWQGGNLQRRNLETGNAAYIKPSHPDGEFLRFNWNSAIAHDPHDNQTIYYGSQFVHKSTDRGETWEIISPDLTTNDPEKQKQLESGGLTYDATQAENFTTIVSITPSPHEEGVLWVGTDDGNVQVTKNGGETWENVVSTMKNIPEGTWVQQIHVSPHNPEEVFVVFDNHRFNDWTPYLYHSTNGGKSWENMVEPADSVFGFALSFEQDPIEPNLMFLGTESGLYLSLDGGEQWSKWGKSYPSAPTIDMKIHPRDYDLIIGTFGRAAYVLDDIRPLREMAREGLAVMDEPLHVYDAPPAVLASYKQASGTRFQGDAIYEGENRPEGALLTFSIKEIIQEEGDTTQAEKDTLLVEVLDQGEVIRTLKAEAKPGINRFSWDLSRKGQRDPDTPKPKKKDAPEPSGFPVLPGTYTVRLTYGEHTDSTQVKVKLDPRLELSEEDIIARNTMAEQYLEYVSLATQAVDQLTEAKNTIDQVMGQLSDRDDEAAKSIKEQGKILKDSIQSYTELIAQKEVQGILRDPHIVSGKLDAAASYLSAFWHSPNENQRTVLQQAKVSLDEPLETINEFFKNDWMQFRQSVEKANVSFFEDYETIGMEE</sequence>
<accession>A0AA49GJX4</accession>
<dbReference type="AlphaFoldDB" id="A0AA49GJX4"/>
<proteinExistence type="predicted"/>
<dbReference type="Gene3D" id="2.130.10.10">
    <property type="entry name" value="YVTN repeat-like/Quinoprotein amine dehydrogenase"/>
    <property type="match status" value="3"/>
</dbReference>
<dbReference type="InterPro" id="IPR015943">
    <property type="entry name" value="WD40/YVTN_repeat-like_dom_sf"/>
</dbReference>
<feature type="compositionally biased region" description="Basic and acidic residues" evidence="1">
    <location>
        <begin position="838"/>
        <end position="857"/>
    </location>
</feature>
<dbReference type="InterPro" id="IPR036278">
    <property type="entry name" value="Sialidase_sf"/>
</dbReference>
<evidence type="ECO:0000256" key="1">
    <source>
        <dbReference type="SAM" id="MobiDB-lite"/>
    </source>
</evidence>
<dbReference type="GO" id="GO:0010411">
    <property type="term" value="P:xyloglucan metabolic process"/>
    <property type="evidence" value="ECO:0007669"/>
    <property type="project" value="TreeGrafter"/>
</dbReference>
<dbReference type="SUPFAM" id="SSF50939">
    <property type="entry name" value="Sialidases"/>
    <property type="match status" value="1"/>
</dbReference>
<reference evidence="2" key="2">
    <citation type="journal article" date="2024" name="Antonie Van Leeuwenhoek">
        <title>Roseihalotalea indica gen. nov., sp. nov., a halophilic Bacteroidetes from mesopelagic Southwest Indian Ocean with higher carbohydrate metabolic potential.</title>
        <authorList>
            <person name="Chen B."/>
            <person name="Zhang M."/>
            <person name="Lin D."/>
            <person name="Ye J."/>
            <person name="Tang K."/>
        </authorList>
    </citation>
    <scope>NUCLEOTIDE SEQUENCE</scope>
    <source>
        <strain evidence="2">TK19036</strain>
    </source>
</reference>
<reference evidence="2" key="1">
    <citation type="journal article" date="2023" name="Comput. Struct. Biotechnol. J.">
        <title>Discovery of a novel marine Bacteroidetes with a rich repertoire of carbohydrate-active enzymes.</title>
        <authorList>
            <person name="Chen B."/>
            <person name="Liu G."/>
            <person name="Chen Q."/>
            <person name="Wang H."/>
            <person name="Liu L."/>
            <person name="Tang K."/>
        </authorList>
    </citation>
    <scope>NUCLEOTIDE SEQUENCE</scope>
    <source>
        <strain evidence="2">TK19036</strain>
    </source>
</reference>
<evidence type="ECO:0000313" key="2">
    <source>
        <dbReference type="EMBL" id="WKN35089.1"/>
    </source>
</evidence>
<feature type="region of interest" description="Disordered" evidence="1">
    <location>
        <begin position="834"/>
        <end position="865"/>
    </location>
</feature>
<organism evidence="2">
    <name type="scientific">Roseihalotalea indica</name>
    <dbReference type="NCBI Taxonomy" id="2867963"/>
    <lineage>
        <taxon>Bacteria</taxon>
        <taxon>Pseudomonadati</taxon>
        <taxon>Bacteroidota</taxon>
        <taxon>Cytophagia</taxon>
        <taxon>Cytophagales</taxon>
        <taxon>Catalimonadaceae</taxon>
        <taxon>Roseihalotalea</taxon>
    </lineage>
</organism>